<reference evidence="3 4" key="1">
    <citation type="submission" date="2019-01" db="EMBL/GenBank/DDBJ databases">
        <authorList>
            <person name="Chen W.-M."/>
        </authorList>
    </citation>
    <scope>NUCLEOTIDE SEQUENCE [LARGE SCALE GENOMIC DNA]</scope>
    <source>
        <strain evidence="3 4">YBJ-36</strain>
    </source>
</reference>
<evidence type="ECO:0000313" key="4">
    <source>
        <dbReference type="Proteomes" id="UP000282759"/>
    </source>
</evidence>
<dbReference type="InterPro" id="IPR013538">
    <property type="entry name" value="ASHA1/2-like_C"/>
</dbReference>
<keyword evidence="4" id="KW-1185">Reference proteome</keyword>
<evidence type="ECO:0000313" key="3">
    <source>
        <dbReference type="EMBL" id="RVU02639.1"/>
    </source>
</evidence>
<dbReference type="SUPFAM" id="SSF55961">
    <property type="entry name" value="Bet v1-like"/>
    <property type="match status" value="1"/>
</dbReference>
<organism evidence="3 4">
    <name type="scientific">Mucilaginibacter limnophilus</name>
    <dbReference type="NCBI Taxonomy" id="1932778"/>
    <lineage>
        <taxon>Bacteria</taxon>
        <taxon>Pseudomonadati</taxon>
        <taxon>Bacteroidota</taxon>
        <taxon>Sphingobacteriia</taxon>
        <taxon>Sphingobacteriales</taxon>
        <taxon>Sphingobacteriaceae</taxon>
        <taxon>Mucilaginibacter</taxon>
    </lineage>
</organism>
<comment type="similarity">
    <text evidence="1">Belongs to the AHA1 family.</text>
</comment>
<protein>
    <submittedName>
        <fullName evidence="3">SRPBCC domain-containing protein</fullName>
    </submittedName>
</protein>
<dbReference type="OrthoDB" id="2355173at2"/>
<dbReference type="InterPro" id="IPR023393">
    <property type="entry name" value="START-like_dom_sf"/>
</dbReference>
<dbReference type="Pfam" id="PF08327">
    <property type="entry name" value="AHSA1"/>
    <property type="match status" value="1"/>
</dbReference>
<gene>
    <name evidence="3" type="ORF">EOD41_01480</name>
</gene>
<dbReference type="EMBL" id="SACK01000001">
    <property type="protein sequence ID" value="RVU02639.1"/>
    <property type="molecule type" value="Genomic_DNA"/>
</dbReference>
<proteinExistence type="inferred from homology"/>
<dbReference type="AlphaFoldDB" id="A0A3S2VPZ5"/>
<sequence length="151" mass="17381">MSDLTVRTDIEFNAPKAEVWKGLTDPGMIKQYFFGTDLKTEWKVGSPVIWSGEWDGKHYEDKGEVLEIIPGEYVKYSYWSSMSGTEDKHENYQTVSYLLKEEDGKTILTITQQGSKDEAAKEHSESNWKALMEELRKMIEPHPASPEGEER</sequence>
<feature type="domain" description="Activator of Hsp90 ATPase homologue 1/2-like C-terminal" evidence="2">
    <location>
        <begin position="13"/>
        <end position="139"/>
    </location>
</feature>
<name>A0A3S2VPZ5_9SPHI</name>
<dbReference type="CDD" id="cd07814">
    <property type="entry name" value="SRPBCC_CalC_Aha1-like"/>
    <property type="match status" value="1"/>
</dbReference>
<dbReference type="RefSeq" id="WP_127703006.1">
    <property type="nucleotide sequence ID" value="NZ_SACK01000001.1"/>
</dbReference>
<evidence type="ECO:0000256" key="1">
    <source>
        <dbReference type="ARBA" id="ARBA00006817"/>
    </source>
</evidence>
<dbReference type="Gene3D" id="3.30.530.20">
    <property type="match status" value="1"/>
</dbReference>
<comment type="caution">
    <text evidence="3">The sequence shown here is derived from an EMBL/GenBank/DDBJ whole genome shotgun (WGS) entry which is preliminary data.</text>
</comment>
<accession>A0A3S2VPZ5</accession>
<dbReference type="Proteomes" id="UP000282759">
    <property type="component" value="Unassembled WGS sequence"/>
</dbReference>
<evidence type="ECO:0000259" key="2">
    <source>
        <dbReference type="Pfam" id="PF08327"/>
    </source>
</evidence>